<dbReference type="Proteomes" id="UP000313359">
    <property type="component" value="Unassembled WGS sequence"/>
</dbReference>
<sequence length="141" mass="15037">MSMFVSDCLSVTITVAVIPLCLCLSLGVTLCSRSRSRPRSSFRLFKQPPINKISPHDTCRLYSIASQSQSQVPTHTLTCGDAAFEATIERVLPPPSQLTLAGPLSPAPGAYEIHQAFPHIVFSLSVFLRADSPPALAGASA</sequence>
<name>A0A5C2S8P8_9APHY</name>
<organism evidence="1 2">
    <name type="scientific">Lentinus tigrinus ALCF2SS1-6</name>
    <dbReference type="NCBI Taxonomy" id="1328759"/>
    <lineage>
        <taxon>Eukaryota</taxon>
        <taxon>Fungi</taxon>
        <taxon>Dikarya</taxon>
        <taxon>Basidiomycota</taxon>
        <taxon>Agaricomycotina</taxon>
        <taxon>Agaricomycetes</taxon>
        <taxon>Polyporales</taxon>
        <taxon>Polyporaceae</taxon>
        <taxon>Lentinus</taxon>
    </lineage>
</organism>
<protein>
    <submittedName>
        <fullName evidence="1">Uncharacterized protein</fullName>
    </submittedName>
</protein>
<accession>A0A5C2S8P8</accession>
<evidence type="ECO:0000313" key="2">
    <source>
        <dbReference type="Proteomes" id="UP000313359"/>
    </source>
</evidence>
<evidence type="ECO:0000313" key="1">
    <source>
        <dbReference type="EMBL" id="RPD57696.1"/>
    </source>
</evidence>
<proteinExistence type="predicted"/>
<reference evidence="1" key="1">
    <citation type="journal article" date="2018" name="Genome Biol. Evol.">
        <title>Genomics and development of Lentinus tigrinus, a white-rot wood-decaying mushroom with dimorphic fruiting bodies.</title>
        <authorList>
            <person name="Wu B."/>
            <person name="Xu Z."/>
            <person name="Knudson A."/>
            <person name="Carlson A."/>
            <person name="Chen N."/>
            <person name="Kovaka S."/>
            <person name="LaButti K."/>
            <person name="Lipzen A."/>
            <person name="Pennachio C."/>
            <person name="Riley R."/>
            <person name="Schakwitz W."/>
            <person name="Umezawa K."/>
            <person name="Ohm R.A."/>
            <person name="Grigoriev I.V."/>
            <person name="Nagy L.G."/>
            <person name="Gibbons J."/>
            <person name="Hibbett D."/>
        </authorList>
    </citation>
    <scope>NUCLEOTIDE SEQUENCE [LARGE SCALE GENOMIC DNA]</scope>
    <source>
        <strain evidence="1">ALCF2SS1-6</strain>
    </source>
</reference>
<dbReference type="EMBL" id="ML122279">
    <property type="protein sequence ID" value="RPD57696.1"/>
    <property type="molecule type" value="Genomic_DNA"/>
</dbReference>
<gene>
    <name evidence="1" type="ORF">L227DRAFT_221466</name>
</gene>
<keyword evidence="2" id="KW-1185">Reference proteome</keyword>
<dbReference type="AlphaFoldDB" id="A0A5C2S8P8"/>